<name>A0A250KUY4_9GAMM</name>
<dbReference type="PANTHER" id="PTHR18901:SF38">
    <property type="entry name" value="PSEUDOURIDINE-5'-PHOSPHATASE"/>
    <property type="match status" value="1"/>
</dbReference>
<dbReference type="RefSeq" id="WP_119630687.1">
    <property type="nucleotide sequence ID" value="NZ_AP017928.1"/>
</dbReference>
<dbReference type="InterPro" id="IPR023214">
    <property type="entry name" value="HAD_sf"/>
</dbReference>
<dbReference type="Gene3D" id="3.40.50.1000">
    <property type="entry name" value="HAD superfamily/HAD-like"/>
    <property type="match status" value="1"/>
</dbReference>
<keyword evidence="2" id="KW-1185">Reference proteome</keyword>
<dbReference type="Proteomes" id="UP000266313">
    <property type="component" value="Chromosome"/>
</dbReference>
<dbReference type="NCBIfam" id="TIGR01509">
    <property type="entry name" value="HAD-SF-IA-v3"/>
    <property type="match status" value="1"/>
</dbReference>
<evidence type="ECO:0000313" key="1">
    <source>
        <dbReference type="EMBL" id="BBA35427.1"/>
    </source>
</evidence>
<dbReference type="InterPro" id="IPR036412">
    <property type="entry name" value="HAD-like_sf"/>
</dbReference>
<gene>
    <name evidence="1" type="ORF">sS8_3490</name>
</gene>
<keyword evidence="1" id="KW-0378">Hydrolase</keyword>
<dbReference type="OrthoDB" id="9800058at2"/>
<dbReference type="PRINTS" id="PR00413">
    <property type="entry name" value="HADHALOGNASE"/>
</dbReference>
<reference evidence="1 2" key="1">
    <citation type="submission" date="2016-12" db="EMBL/GenBank/DDBJ databases">
        <title>Genome sequencing of Methylocaldum marinum.</title>
        <authorList>
            <person name="Takeuchi M."/>
            <person name="Kamagata Y."/>
            <person name="Hiraoka S."/>
            <person name="Oshima K."/>
            <person name="Hattori M."/>
            <person name="Iwasaki W."/>
        </authorList>
    </citation>
    <scope>NUCLEOTIDE SEQUENCE [LARGE SCALE GENOMIC DNA]</scope>
    <source>
        <strain evidence="1 2">S8</strain>
    </source>
</reference>
<proteinExistence type="predicted"/>
<dbReference type="EMBL" id="AP017928">
    <property type="protein sequence ID" value="BBA35427.1"/>
    <property type="molecule type" value="Genomic_DNA"/>
</dbReference>
<protein>
    <submittedName>
        <fullName evidence="1">HAD-superfamily hydrolase, subfamily IA, variant 3 family protein</fullName>
    </submittedName>
</protein>
<evidence type="ECO:0000313" key="2">
    <source>
        <dbReference type="Proteomes" id="UP000266313"/>
    </source>
</evidence>
<dbReference type="AlphaFoldDB" id="A0A250KUY4"/>
<dbReference type="InterPro" id="IPR006439">
    <property type="entry name" value="HAD-SF_hydro_IA"/>
</dbReference>
<dbReference type="SFLD" id="SFLDS00003">
    <property type="entry name" value="Haloacid_Dehalogenase"/>
    <property type="match status" value="1"/>
</dbReference>
<organism evidence="1 2">
    <name type="scientific">Methylocaldum marinum</name>
    <dbReference type="NCBI Taxonomy" id="1432792"/>
    <lineage>
        <taxon>Bacteria</taxon>
        <taxon>Pseudomonadati</taxon>
        <taxon>Pseudomonadota</taxon>
        <taxon>Gammaproteobacteria</taxon>
        <taxon>Methylococcales</taxon>
        <taxon>Methylococcaceae</taxon>
        <taxon>Methylocaldum</taxon>
    </lineage>
</organism>
<dbReference type="GO" id="GO:0016787">
    <property type="term" value="F:hydrolase activity"/>
    <property type="evidence" value="ECO:0007669"/>
    <property type="project" value="UniProtKB-KW"/>
</dbReference>
<dbReference type="SUPFAM" id="SSF56784">
    <property type="entry name" value="HAD-like"/>
    <property type="match status" value="1"/>
</dbReference>
<dbReference type="Pfam" id="PF00702">
    <property type="entry name" value="Hydrolase"/>
    <property type="match status" value="1"/>
</dbReference>
<dbReference type="Gene3D" id="1.10.150.240">
    <property type="entry name" value="Putative phosphatase, domain 2"/>
    <property type="match status" value="1"/>
</dbReference>
<dbReference type="KEGG" id="mmai:sS8_3490"/>
<accession>A0A250KUY4</accession>
<dbReference type="PANTHER" id="PTHR18901">
    <property type="entry name" value="2-DEOXYGLUCOSE-6-PHOSPHATE PHOSPHATASE 2"/>
    <property type="match status" value="1"/>
</dbReference>
<dbReference type="InterPro" id="IPR023198">
    <property type="entry name" value="PGP-like_dom2"/>
</dbReference>
<dbReference type="SFLD" id="SFLDG01129">
    <property type="entry name" value="C1.5:_HAD__Beta-PGM__Phosphata"/>
    <property type="match status" value="1"/>
</dbReference>
<sequence>MSFSRAGSSVPDCRAVIFDMDGLALDTESTYCHAWRSAAADLGFDLSEAFCRSLFGRHADDVERALSTALGDRFDRRSFHASAERHWRRYLNEHGIRRMPGLDPLLAILKRRAIPYALATNSDGLYAGECLRLSGTERAFPVVVTRDQVERGKPAPDLFIEAARRLRVPPDLCLVLEDSETGLKAACAAGTVPVLIQGNEEIRLRMAASAALSFPSLQDLAELLDRNE</sequence>